<feature type="region of interest" description="Disordered" evidence="1">
    <location>
        <begin position="43"/>
        <end position="66"/>
    </location>
</feature>
<protein>
    <submittedName>
        <fullName evidence="2">Uncharacterized protein</fullName>
    </submittedName>
</protein>
<evidence type="ECO:0000256" key="1">
    <source>
        <dbReference type="SAM" id="MobiDB-lite"/>
    </source>
</evidence>
<organism evidence="2 3">
    <name type="scientific">Littorina saxatilis</name>
    <dbReference type="NCBI Taxonomy" id="31220"/>
    <lineage>
        <taxon>Eukaryota</taxon>
        <taxon>Metazoa</taxon>
        <taxon>Spiralia</taxon>
        <taxon>Lophotrochozoa</taxon>
        <taxon>Mollusca</taxon>
        <taxon>Gastropoda</taxon>
        <taxon>Caenogastropoda</taxon>
        <taxon>Littorinimorpha</taxon>
        <taxon>Littorinoidea</taxon>
        <taxon>Littorinidae</taxon>
        <taxon>Littorina</taxon>
    </lineage>
</organism>
<evidence type="ECO:0000313" key="2">
    <source>
        <dbReference type="EMBL" id="KAK7089768.1"/>
    </source>
</evidence>
<gene>
    <name evidence="2" type="ORF">V1264_024487</name>
</gene>
<dbReference type="AlphaFoldDB" id="A0AAN9AMP5"/>
<keyword evidence="3" id="KW-1185">Reference proteome</keyword>
<accession>A0AAN9AMP5</accession>
<name>A0AAN9AMP5_9CAEN</name>
<proteinExistence type="predicted"/>
<sequence length="105" mass="11675">MNNIPVTENSHCCSLSARSRLATRPLTRQHVCSAQQASAKVKAPAHNITRSYVTRSKQTQPRGVSGTKKRSCYLCKLKNRLFRQTISKQTKHSLGNLKGSPIVQV</sequence>
<dbReference type="EMBL" id="JBAMIC010000605">
    <property type="protein sequence ID" value="KAK7089768.1"/>
    <property type="molecule type" value="Genomic_DNA"/>
</dbReference>
<reference evidence="2 3" key="1">
    <citation type="submission" date="2024-02" db="EMBL/GenBank/DDBJ databases">
        <title>Chromosome-scale genome assembly of the rough periwinkle Littorina saxatilis.</title>
        <authorList>
            <person name="De Jode A."/>
            <person name="Faria R."/>
            <person name="Formenti G."/>
            <person name="Sims Y."/>
            <person name="Smith T.P."/>
            <person name="Tracey A."/>
            <person name="Wood J.M.D."/>
            <person name="Zagrodzka Z.B."/>
            <person name="Johannesson K."/>
            <person name="Butlin R.K."/>
            <person name="Leder E.H."/>
        </authorList>
    </citation>
    <scope>NUCLEOTIDE SEQUENCE [LARGE SCALE GENOMIC DNA]</scope>
    <source>
        <strain evidence="2">Snail1</strain>
        <tissue evidence="2">Muscle</tissue>
    </source>
</reference>
<evidence type="ECO:0000313" key="3">
    <source>
        <dbReference type="Proteomes" id="UP001374579"/>
    </source>
</evidence>
<dbReference type="Proteomes" id="UP001374579">
    <property type="component" value="Unassembled WGS sequence"/>
</dbReference>
<feature type="compositionally biased region" description="Polar residues" evidence="1">
    <location>
        <begin position="48"/>
        <end position="62"/>
    </location>
</feature>
<comment type="caution">
    <text evidence="2">The sequence shown here is derived from an EMBL/GenBank/DDBJ whole genome shotgun (WGS) entry which is preliminary data.</text>
</comment>